<evidence type="ECO:0000259" key="3">
    <source>
        <dbReference type="Pfam" id="PF13359"/>
    </source>
</evidence>
<dbReference type="OrthoDB" id="104598at2759"/>
<dbReference type="Proteomes" id="UP001165121">
    <property type="component" value="Unassembled WGS sequence"/>
</dbReference>
<evidence type="ECO:0000313" key="4">
    <source>
        <dbReference type="EMBL" id="GMF51697.1"/>
    </source>
</evidence>
<protein>
    <submittedName>
        <fullName evidence="4">Unnamed protein product</fullName>
    </submittedName>
</protein>
<feature type="domain" description="DDE Tnp4" evidence="3">
    <location>
        <begin position="39"/>
        <end position="99"/>
    </location>
</feature>
<evidence type="ECO:0000313" key="5">
    <source>
        <dbReference type="Proteomes" id="UP001165121"/>
    </source>
</evidence>
<sequence length="107" mass="11715">MNLVYPGQSGGLVAFHPKVATDGGAIQRKQGLPGVTGAIDGSLVHIQRPDDYEGFYCRKCYPAINVQATVDADLKFMSVDLFSGSWSDKEMWEFAPSSHQYCAKMPI</sequence>
<dbReference type="Pfam" id="PF13359">
    <property type="entry name" value="DDE_Tnp_4"/>
    <property type="match status" value="1"/>
</dbReference>
<accession>A0A9W6Y2M0</accession>
<keyword evidence="5" id="KW-1185">Reference proteome</keyword>
<name>A0A9W6Y2M0_9STRA</name>
<dbReference type="InterPro" id="IPR027806">
    <property type="entry name" value="HARBI1_dom"/>
</dbReference>
<evidence type="ECO:0000256" key="1">
    <source>
        <dbReference type="ARBA" id="ARBA00001968"/>
    </source>
</evidence>
<dbReference type="GO" id="GO:0046872">
    <property type="term" value="F:metal ion binding"/>
    <property type="evidence" value="ECO:0007669"/>
    <property type="project" value="UniProtKB-KW"/>
</dbReference>
<comment type="caution">
    <text evidence="4">The sequence shown here is derived from an EMBL/GenBank/DDBJ whole genome shotgun (WGS) entry which is preliminary data.</text>
</comment>
<keyword evidence="2" id="KW-0479">Metal-binding</keyword>
<comment type="cofactor">
    <cofactor evidence="1">
        <name>a divalent metal cation</name>
        <dbReference type="ChEBI" id="CHEBI:60240"/>
    </cofactor>
</comment>
<gene>
    <name evidence="4" type="ORF">Pfra01_002098200</name>
</gene>
<proteinExistence type="predicted"/>
<dbReference type="AlphaFoldDB" id="A0A9W6Y2M0"/>
<reference evidence="4" key="1">
    <citation type="submission" date="2023-04" db="EMBL/GenBank/DDBJ databases">
        <title>Phytophthora fragariaefolia NBRC 109709.</title>
        <authorList>
            <person name="Ichikawa N."/>
            <person name="Sato H."/>
            <person name="Tonouchi N."/>
        </authorList>
    </citation>
    <scope>NUCLEOTIDE SEQUENCE</scope>
    <source>
        <strain evidence="4">NBRC 109709</strain>
    </source>
</reference>
<dbReference type="EMBL" id="BSXT01002935">
    <property type="protein sequence ID" value="GMF51697.1"/>
    <property type="molecule type" value="Genomic_DNA"/>
</dbReference>
<organism evidence="4 5">
    <name type="scientific">Phytophthora fragariaefolia</name>
    <dbReference type="NCBI Taxonomy" id="1490495"/>
    <lineage>
        <taxon>Eukaryota</taxon>
        <taxon>Sar</taxon>
        <taxon>Stramenopiles</taxon>
        <taxon>Oomycota</taxon>
        <taxon>Peronosporomycetes</taxon>
        <taxon>Peronosporales</taxon>
        <taxon>Peronosporaceae</taxon>
        <taxon>Phytophthora</taxon>
    </lineage>
</organism>
<evidence type="ECO:0000256" key="2">
    <source>
        <dbReference type="ARBA" id="ARBA00022723"/>
    </source>
</evidence>